<dbReference type="CDD" id="cd04476">
    <property type="entry name" value="RPA1_DBD_C"/>
    <property type="match status" value="1"/>
</dbReference>
<accession>A0A9Q0CDX2</accession>
<keyword evidence="4" id="KW-0862">Zinc</keyword>
<dbReference type="OrthoDB" id="787083at2759"/>
<keyword evidence="7" id="KW-0732">Signal</keyword>
<evidence type="ECO:0000313" key="10">
    <source>
        <dbReference type="EMBL" id="KAJ1691955.1"/>
    </source>
</evidence>
<dbReference type="PANTHER" id="PTHR47165">
    <property type="entry name" value="OS03G0429900 PROTEIN"/>
    <property type="match status" value="1"/>
</dbReference>
<feature type="region of interest" description="Disordered" evidence="6">
    <location>
        <begin position="625"/>
        <end position="720"/>
    </location>
</feature>
<feature type="compositionally biased region" description="Basic and acidic residues" evidence="6">
    <location>
        <begin position="654"/>
        <end position="675"/>
    </location>
</feature>
<name>A0A9Q0CDX2_9POAL</name>
<dbReference type="Pfam" id="PF02721">
    <property type="entry name" value="DUF223"/>
    <property type="match status" value="1"/>
</dbReference>
<keyword evidence="2" id="KW-0479">Metal-binding</keyword>
<evidence type="ECO:0000256" key="6">
    <source>
        <dbReference type="SAM" id="MobiDB-lite"/>
    </source>
</evidence>
<dbReference type="GO" id="GO:0008270">
    <property type="term" value="F:zinc ion binding"/>
    <property type="evidence" value="ECO:0007669"/>
    <property type="project" value="UniProtKB-KW"/>
</dbReference>
<dbReference type="EMBL" id="JAMQYH010000004">
    <property type="protein sequence ID" value="KAJ1691955.1"/>
    <property type="molecule type" value="Genomic_DNA"/>
</dbReference>
<feature type="compositionally biased region" description="Basic and acidic residues" evidence="6">
    <location>
        <begin position="695"/>
        <end position="708"/>
    </location>
</feature>
<keyword evidence="5" id="KW-0238">DNA-binding</keyword>
<dbReference type="GO" id="GO:0003677">
    <property type="term" value="F:DNA binding"/>
    <property type="evidence" value="ECO:0007669"/>
    <property type="project" value="UniProtKB-KW"/>
</dbReference>
<keyword evidence="3" id="KW-0863">Zinc-finger</keyword>
<evidence type="ECO:0000256" key="2">
    <source>
        <dbReference type="ARBA" id="ARBA00022723"/>
    </source>
</evidence>
<feature type="domain" description="Replication protein A 70 kDa DNA-binding subunit B/D first OB fold" evidence="8">
    <location>
        <begin position="209"/>
        <end position="277"/>
    </location>
</feature>
<dbReference type="PANTHER" id="PTHR47165:SF4">
    <property type="entry name" value="OS03G0429900 PROTEIN"/>
    <property type="match status" value="1"/>
</dbReference>
<protein>
    <submittedName>
        <fullName evidence="10">Uncharacterized protein</fullName>
    </submittedName>
</protein>
<evidence type="ECO:0000256" key="3">
    <source>
        <dbReference type="ARBA" id="ARBA00022771"/>
    </source>
</evidence>
<gene>
    <name evidence="10" type="ORF">LUZ63_016110</name>
</gene>
<dbReference type="Gene3D" id="2.40.50.140">
    <property type="entry name" value="Nucleic acid-binding proteins"/>
    <property type="match status" value="3"/>
</dbReference>
<proteinExistence type="inferred from homology"/>
<evidence type="ECO:0000256" key="4">
    <source>
        <dbReference type="ARBA" id="ARBA00022833"/>
    </source>
</evidence>
<sequence length="720" mass="80649">MEWMGAHFLILFSLSPSPPPYPATRSTVAANCFVARFWCVVAHPMACVGQRDVAVDPCSTWMVPVLLLLCCSPLLFLPPFLWCFTPALFWNLRLSCGCFYSRFCAPPPPVHVLAADLTTWEQIAEVTAGRKRNLKTCCGTLRSVTITTSAVSLLGPVSILFDLSLDETIMDHLTPVATLTQMTNTDNAVVHGRPVRIWPAADARYGRVWNMAFLLIDHIGGVIQGMIPVIDYQRLSNIFSEENICQITRFTVENSQKDYQVVDHKYMLSLTRQTLITVLRPDAYPIPRNHFQFRPFSDVGVTITHLKAVLDVIARVVGFGDTFQRNTGGQPSRVRGMYLRDSGGRTIEVALWGNYTEHFNITDLFERSKQGPIIIICNSLQIKYWRGIYGLKTYSGTRFFLDPSIKEISDYLAETPYDRNPITLQATSETFNIHIATSPALLRADPIKVTMAQLSSLYLDNYNENYYQCAGIIMNINNRCDWYYESCPECRRKLGQQGTDLWCGHCKTRRTNTVPWYKLRVQAVDHTMSAQFVLLGRFGEQVVGMTAQQVLALQHEANNKTPEALTAIIGKKYLFTVAGKQRIPYQENRIYTVVNLEEVPSDMLALLPEPILHIETGGLASGTAMLPWNNDPHTPPKLSIETPAGPETPAGHSHSKEESEDNQARSDEAPEDMKGKRPLAQEEGPPGFPNKSAKRKLDFDHNVSDDVPSRTAGTPAPSGE</sequence>
<dbReference type="InterPro" id="IPR047192">
    <property type="entry name" value="Euk_RPA1_DBD_C"/>
</dbReference>
<comment type="similarity">
    <text evidence="1">Belongs to the replication factor A protein 1 family.</text>
</comment>
<comment type="caution">
    <text evidence="10">The sequence shown here is derived from an EMBL/GenBank/DDBJ whole genome shotgun (WGS) entry which is preliminary data.</text>
</comment>
<dbReference type="Pfam" id="PF08646">
    <property type="entry name" value="Rep_fac-A_C"/>
    <property type="match status" value="1"/>
</dbReference>
<keyword evidence="11" id="KW-1185">Reference proteome</keyword>
<dbReference type="InterPro" id="IPR012340">
    <property type="entry name" value="NA-bd_OB-fold"/>
</dbReference>
<evidence type="ECO:0000256" key="5">
    <source>
        <dbReference type="ARBA" id="ARBA00023125"/>
    </source>
</evidence>
<organism evidence="10 11">
    <name type="scientific">Rhynchospora breviuscula</name>
    <dbReference type="NCBI Taxonomy" id="2022672"/>
    <lineage>
        <taxon>Eukaryota</taxon>
        <taxon>Viridiplantae</taxon>
        <taxon>Streptophyta</taxon>
        <taxon>Embryophyta</taxon>
        <taxon>Tracheophyta</taxon>
        <taxon>Spermatophyta</taxon>
        <taxon>Magnoliopsida</taxon>
        <taxon>Liliopsida</taxon>
        <taxon>Poales</taxon>
        <taxon>Cyperaceae</taxon>
        <taxon>Cyperoideae</taxon>
        <taxon>Rhynchosporeae</taxon>
        <taxon>Rhynchospora</taxon>
    </lineage>
</organism>
<evidence type="ECO:0000256" key="1">
    <source>
        <dbReference type="ARBA" id="ARBA00005690"/>
    </source>
</evidence>
<evidence type="ECO:0000313" key="11">
    <source>
        <dbReference type="Proteomes" id="UP001151287"/>
    </source>
</evidence>
<feature type="domain" description="Replication factor A C-terminal" evidence="9">
    <location>
        <begin position="466"/>
        <end position="599"/>
    </location>
</feature>
<dbReference type="Proteomes" id="UP001151287">
    <property type="component" value="Unassembled WGS sequence"/>
</dbReference>
<dbReference type="InterPro" id="IPR003871">
    <property type="entry name" value="RFA1B/D_OB_1st"/>
</dbReference>
<evidence type="ECO:0000256" key="7">
    <source>
        <dbReference type="SAM" id="SignalP"/>
    </source>
</evidence>
<evidence type="ECO:0000259" key="8">
    <source>
        <dbReference type="Pfam" id="PF02721"/>
    </source>
</evidence>
<dbReference type="CDD" id="cd04481">
    <property type="entry name" value="RPA1_DBD_B_like"/>
    <property type="match status" value="1"/>
</dbReference>
<dbReference type="AlphaFoldDB" id="A0A9Q0CDX2"/>
<evidence type="ECO:0000259" key="9">
    <source>
        <dbReference type="Pfam" id="PF08646"/>
    </source>
</evidence>
<dbReference type="SUPFAM" id="SSF50249">
    <property type="entry name" value="Nucleic acid-binding proteins"/>
    <property type="match status" value="2"/>
</dbReference>
<feature type="signal peptide" evidence="7">
    <location>
        <begin position="1"/>
        <end position="16"/>
    </location>
</feature>
<feature type="chain" id="PRO_5040248175" evidence="7">
    <location>
        <begin position="17"/>
        <end position="720"/>
    </location>
</feature>
<dbReference type="InterPro" id="IPR013955">
    <property type="entry name" value="Rep_factor-A_C"/>
</dbReference>
<reference evidence="10" key="1">
    <citation type="journal article" date="2022" name="Cell">
        <title>Repeat-based holocentromeres influence genome architecture and karyotype evolution.</title>
        <authorList>
            <person name="Hofstatter P.G."/>
            <person name="Thangavel G."/>
            <person name="Lux T."/>
            <person name="Neumann P."/>
            <person name="Vondrak T."/>
            <person name="Novak P."/>
            <person name="Zhang M."/>
            <person name="Costa L."/>
            <person name="Castellani M."/>
            <person name="Scott A."/>
            <person name="Toegelov H."/>
            <person name="Fuchs J."/>
            <person name="Mata-Sucre Y."/>
            <person name="Dias Y."/>
            <person name="Vanzela A.L.L."/>
            <person name="Huettel B."/>
            <person name="Almeida C.C.S."/>
            <person name="Simkova H."/>
            <person name="Souza G."/>
            <person name="Pedrosa-Harand A."/>
            <person name="Macas J."/>
            <person name="Mayer K.F.X."/>
            <person name="Houben A."/>
            <person name="Marques A."/>
        </authorList>
    </citation>
    <scope>NUCLEOTIDE SEQUENCE</scope>
    <source>
        <strain evidence="10">RhyBre1mFocal</strain>
    </source>
</reference>